<keyword evidence="2" id="KW-1185">Reference proteome</keyword>
<evidence type="ECO:0000313" key="2">
    <source>
        <dbReference type="Proteomes" id="UP000594681"/>
    </source>
</evidence>
<dbReference type="SUPFAM" id="SSF88723">
    <property type="entry name" value="PIN domain-like"/>
    <property type="match status" value="1"/>
</dbReference>
<dbReference type="Pfam" id="PF14367">
    <property type="entry name" value="DUF4411"/>
    <property type="match status" value="1"/>
</dbReference>
<dbReference type="InterPro" id="IPR029060">
    <property type="entry name" value="PIN-like_dom_sf"/>
</dbReference>
<organism evidence="1 2">
    <name type="scientific">Corynebacterium lizhenjunii</name>
    <dbReference type="NCBI Taxonomy" id="2709394"/>
    <lineage>
        <taxon>Bacteria</taxon>
        <taxon>Bacillati</taxon>
        <taxon>Actinomycetota</taxon>
        <taxon>Actinomycetes</taxon>
        <taxon>Mycobacteriales</taxon>
        <taxon>Corynebacteriaceae</taxon>
        <taxon>Corynebacterium</taxon>
    </lineage>
</organism>
<reference evidence="1 2" key="1">
    <citation type="submission" date="2020-11" db="EMBL/GenBank/DDBJ databases">
        <title>Corynebacterium sp. ZJ-599.</title>
        <authorList>
            <person name="Zhou J."/>
        </authorList>
    </citation>
    <scope>NUCLEOTIDE SEQUENCE [LARGE SCALE GENOMIC DNA]</scope>
    <source>
        <strain evidence="1 2">ZJ-599</strain>
    </source>
</reference>
<dbReference type="Proteomes" id="UP000594681">
    <property type="component" value="Chromosome"/>
</dbReference>
<name>A0A7T0KEG5_9CORY</name>
<dbReference type="RefSeq" id="WP_165009946.1">
    <property type="nucleotide sequence ID" value="NZ_CP064954.1"/>
</dbReference>
<dbReference type="AlphaFoldDB" id="A0A7T0KEG5"/>
<proteinExistence type="predicted"/>
<dbReference type="Gene3D" id="3.40.50.1010">
    <property type="entry name" value="5'-nuclease"/>
    <property type="match status" value="1"/>
</dbReference>
<sequence>MYLFDANVFIDANRRYYPLDIAPSFWTWLDEQCQMQRVASISSVYDELKRMEDSLTSWAQRPQLQGAWLPPNAAAIENATELVEWAKNPESSFQERAIEEFAASADLWLIAQAAAGQHTIVTHEQSSPNAKRKIFIPDAAVQLGVPCANPFDVFRQLGLHL</sequence>
<gene>
    <name evidence="1" type="ORF">G7Y31_11535</name>
</gene>
<accession>A0A7T0KEG5</accession>
<dbReference type="KEGG" id="cliz:G7Y31_11535"/>
<dbReference type="InterPro" id="IPR016541">
    <property type="entry name" value="UCP008505"/>
</dbReference>
<protein>
    <submittedName>
        <fullName evidence="1">DUF4411 family protein</fullName>
    </submittedName>
</protein>
<dbReference type="EMBL" id="CP064954">
    <property type="protein sequence ID" value="QPK79102.1"/>
    <property type="molecule type" value="Genomic_DNA"/>
</dbReference>
<evidence type="ECO:0000313" key="1">
    <source>
        <dbReference type="EMBL" id="QPK79102.1"/>
    </source>
</evidence>